<evidence type="ECO:0000313" key="4">
    <source>
        <dbReference type="Proteomes" id="UP000070444"/>
    </source>
</evidence>
<dbReference type="AlphaFoldDB" id="A0A137NUX5"/>
<gene>
    <name evidence="3" type="ORF">CONCODRAFT_11601</name>
</gene>
<accession>A0A137NUX5</accession>
<feature type="transmembrane region" description="Helical" evidence="2">
    <location>
        <begin position="67"/>
        <end position="84"/>
    </location>
</feature>
<proteinExistence type="predicted"/>
<evidence type="ECO:0000256" key="1">
    <source>
        <dbReference type="SAM" id="MobiDB-lite"/>
    </source>
</evidence>
<evidence type="ECO:0000256" key="2">
    <source>
        <dbReference type="SAM" id="Phobius"/>
    </source>
</evidence>
<feature type="region of interest" description="Disordered" evidence="1">
    <location>
        <begin position="1"/>
        <end position="61"/>
    </location>
</feature>
<dbReference type="EMBL" id="KQ964714">
    <property type="protein sequence ID" value="KXN66532.1"/>
    <property type="molecule type" value="Genomic_DNA"/>
</dbReference>
<feature type="compositionally biased region" description="Basic and acidic residues" evidence="1">
    <location>
        <begin position="46"/>
        <end position="61"/>
    </location>
</feature>
<sequence length="187" mass="22292">MSLYNKQQRNSDLLELPPAYGEVGTSSQSPTYLNSRNEASNSSASSERDVNESGSRSADRERHPASFLFRIPIIGIFAQIAVGLERRVRGHHRHHGNYERHRYHGNHWGNHDHSHYHHHHSGHHYGHHHGFDINPFDNHHHHHRFDINPFDSHHHYHHDHHHDHHHDFDMNIFDNHYHHNHHHYDSI</sequence>
<feature type="compositionally biased region" description="Polar residues" evidence="1">
    <location>
        <begin position="24"/>
        <end position="34"/>
    </location>
</feature>
<keyword evidence="2" id="KW-0472">Membrane</keyword>
<keyword evidence="2" id="KW-0812">Transmembrane</keyword>
<name>A0A137NUX5_CONC2</name>
<keyword evidence="2" id="KW-1133">Transmembrane helix</keyword>
<reference evidence="3 4" key="1">
    <citation type="journal article" date="2015" name="Genome Biol. Evol.">
        <title>Phylogenomic analyses indicate that early fungi evolved digesting cell walls of algal ancestors of land plants.</title>
        <authorList>
            <person name="Chang Y."/>
            <person name="Wang S."/>
            <person name="Sekimoto S."/>
            <person name="Aerts A.L."/>
            <person name="Choi C."/>
            <person name="Clum A."/>
            <person name="LaButti K.M."/>
            <person name="Lindquist E.A."/>
            <person name="Yee Ngan C."/>
            <person name="Ohm R.A."/>
            <person name="Salamov A.A."/>
            <person name="Grigoriev I.V."/>
            <person name="Spatafora J.W."/>
            <person name="Berbee M.L."/>
        </authorList>
    </citation>
    <scope>NUCLEOTIDE SEQUENCE [LARGE SCALE GENOMIC DNA]</scope>
    <source>
        <strain evidence="3 4">NRRL 28638</strain>
    </source>
</reference>
<feature type="compositionally biased region" description="Polar residues" evidence="1">
    <location>
        <begin position="1"/>
        <end position="11"/>
    </location>
</feature>
<feature type="compositionally biased region" description="Low complexity" evidence="1">
    <location>
        <begin position="35"/>
        <end position="45"/>
    </location>
</feature>
<dbReference type="Proteomes" id="UP000070444">
    <property type="component" value="Unassembled WGS sequence"/>
</dbReference>
<keyword evidence="4" id="KW-1185">Reference proteome</keyword>
<protein>
    <submittedName>
        <fullName evidence="3">Uncharacterized protein</fullName>
    </submittedName>
</protein>
<evidence type="ECO:0000313" key="3">
    <source>
        <dbReference type="EMBL" id="KXN66532.1"/>
    </source>
</evidence>
<organism evidence="3 4">
    <name type="scientific">Conidiobolus coronatus (strain ATCC 28846 / CBS 209.66 / NRRL 28638)</name>
    <name type="common">Delacroixia coronata</name>
    <dbReference type="NCBI Taxonomy" id="796925"/>
    <lineage>
        <taxon>Eukaryota</taxon>
        <taxon>Fungi</taxon>
        <taxon>Fungi incertae sedis</taxon>
        <taxon>Zoopagomycota</taxon>
        <taxon>Entomophthoromycotina</taxon>
        <taxon>Entomophthoromycetes</taxon>
        <taxon>Entomophthorales</taxon>
        <taxon>Ancylistaceae</taxon>
        <taxon>Conidiobolus</taxon>
    </lineage>
</organism>